<dbReference type="EMBL" id="RXIC02000375">
    <property type="protein sequence ID" value="KAB1199927.1"/>
    <property type="molecule type" value="Genomic_DNA"/>
</dbReference>
<name>A0A6A1UJE9_9ROSI</name>
<dbReference type="AlphaFoldDB" id="A0A6A1UJE9"/>
<keyword evidence="2" id="KW-1185">Reference proteome</keyword>
<dbReference type="Proteomes" id="UP000516437">
    <property type="component" value="Unassembled WGS sequence"/>
</dbReference>
<proteinExistence type="predicted"/>
<evidence type="ECO:0000313" key="2">
    <source>
        <dbReference type="Proteomes" id="UP000516437"/>
    </source>
</evidence>
<reference evidence="1 2" key="1">
    <citation type="journal article" date="2019" name="Plant Biotechnol. J.">
        <title>The red bayberry genome and genetic basis of sex determination.</title>
        <authorList>
            <person name="Jia H.M."/>
            <person name="Jia H.J."/>
            <person name="Cai Q.L."/>
            <person name="Wang Y."/>
            <person name="Zhao H.B."/>
            <person name="Yang W.F."/>
            <person name="Wang G.Y."/>
            <person name="Li Y.H."/>
            <person name="Zhan D.L."/>
            <person name="Shen Y.T."/>
            <person name="Niu Q.F."/>
            <person name="Chang L."/>
            <person name="Qiu J."/>
            <person name="Zhao L."/>
            <person name="Xie H.B."/>
            <person name="Fu W.Y."/>
            <person name="Jin J."/>
            <person name="Li X.W."/>
            <person name="Jiao Y."/>
            <person name="Zhou C.C."/>
            <person name="Tu T."/>
            <person name="Chai C.Y."/>
            <person name="Gao J.L."/>
            <person name="Fan L.J."/>
            <person name="van de Weg E."/>
            <person name="Wang J.Y."/>
            <person name="Gao Z.S."/>
        </authorList>
    </citation>
    <scope>NUCLEOTIDE SEQUENCE [LARGE SCALE GENOMIC DNA]</scope>
    <source>
        <tissue evidence="1">Leaves</tissue>
    </source>
</reference>
<comment type="caution">
    <text evidence="1">The sequence shown here is derived from an EMBL/GenBank/DDBJ whole genome shotgun (WGS) entry which is preliminary data.</text>
</comment>
<protein>
    <submittedName>
        <fullName evidence="1">Uncharacterized protein</fullName>
    </submittedName>
</protein>
<gene>
    <name evidence="1" type="ORF">CJ030_MR0G008965</name>
</gene>
<sequence>MECFPSNLSWCVHRTVPMEGECDAQPYLWGLNSGRICGHLMGIISRGLSKWRGHMFIILIEHFHYWMPKVAPLTAPLAPWILDLPIEPVVTTPANGVIDLTGTNDDP</sequence>
<evidence type="ECO:0000313" key="1">
    <source>
        <dbReference type="EMBL" id="KAB1199927.1"/>
    </source>
</evidence>
<organism evidence="1 2">
    <name type="scientific">Morella rubra</name>
    <name type="common">Chinese bayberry</name>
    <dbReference type="NCBI Taxonomy" id="262757"/>
    <lineage>
        <taxon>Eukaryota</taxon>
        <taxon>Viridiplantae</taxon>
        <taxon>Streptophyta</taxon>
        <taxon>Embryophyta</taxon>
        <taxon>Tracheophyta</taxon>
        <taxon>Spermatophyta</taxon>
        <taxon>Magnoliopsida</taxon>
        <taxon>eudicotyledons</taxon>
        <taxon>Gunneridae</taxon>
        <taxon>Pentapetalae</taxon>
        <taxon>rosids</taxon>
        <taxon>fabids</taxon>
        <taxon>Fagales</taxon>
        <taxon>Myricaceae</taxon>
        <taxon>Morella</taxon>
    </lineage>
</organism>
<accession>A0A6A1UJE9</accession>